<reference evidence="2 4" key="1">
    <citation type="submission" date="2016-02" db="EMBL/GenBank/DDBJ databases">
        <authorList>
            <person name="Wen L."/>
            <person name="He K."/>
            <person name="Yang H."/>
        </authorList>
    </citation>
    <scope>NUCLEOTIDE SEQUENCE [LARGE SCALE GENOMIC DNA]</scope>
    <source>
        <strain evidence="2 4">MJR8628A</strain>
    </source>
</reference>
<dbReference type="Pfam" id="PF02645">
    <property type="entry name" value="DegV"/>
    <property type="match status" value="1"/>
</dbReference>
<dbReference type="STRING" id="1261.HMPREF3195_00702"/>
<evidence type="ECO:0000313" key="3">
    <source>
        <dbReference type="EMBL" id="SUB61588.1"/>
    </source>
</evidence>
<keyword evidence="1" id="KW-0446">Lipid-binding</keyword>
<gene>
    <name evidence="2" type="ORF">HMPREF3195_00702</name>
    <name evidence="3" type="ORF">NCTC11460_01530</name>
</gene>
<evidence type="ECO:0000313" key="2">
    <source>
        <dbReference type="EMBL" id="KXI13459.1"/>
    </source>
</evidence>
<dbReference type="PROSITE" id="PS51482">
    <property type="entry name" value="DEGV"/>
    <property type="match status" value="1"/>
</dbReference>
<evidence type="ECO:0000313" key="4">
    <source>
        <dbReference type="Proteomes" id="UP000070326"/>
    </source>
</evidence>
<protein>
    <submittedName>
        <fullName evidence="3">DegV domain-containing protein SAV1425</fullName>
    </submittedName>
    <submittedName>
        <fullName evidence="2">EDD domain protein, DegV family</fullName>
    </submittedName>
</protein>
<evidence type="ECO:0000256" key="1">
    <source>
        <dbReference type="ARBA" id="ARBA00023121"/>
    </source>
</evidence>
<dbReference type="EMBL" id="LSQZ01000022">
    <property type="protein sequence ID" value="KXI13459.1"/>
    <property type="molecule type" value="Genomic_DNA"/>
</dbReference>
<name>A0A135YVM5_9FIRM</name>
<dbReference type="Proteomes" id="UP000255101">
    <property type="component" value="Unassembled WGS sequence"/>
</dbReference>
<dbReference type="Gene3D" id="3.40.50.10170">
    <property type="match status" value="1"/>
</dbReference>
<dbReference type="GeneID" id="79842354"/>
<dbReference type="SUPFAM" id="SSF82549">
    <property type="entry name" value="DAK1/DegV-like"/>
    <property type="match status" value="1"/>
</dbReference>
<dbReference type="EMBL" id="UGTB01000004">
    <property type="protein sequence ID" value="SUB61588.1"/>
    <property type="molecule type" value="Genomic_DNA"/>
</dbReference>
<organism evidence="2 4">
    <name type="scientific">Peptostreptococcus anaerobius</name>
    <dbReference type="NCBI Taxonomy" id="1261"/>
    <lineage>
        <taxon>Bacteria</taxon>
        <taxon>Bacillati</taxon>
        <taxon>Bacillota</taxon>
        <taxon>Clostridia</taxon>
        <taxon>Peptostreptococcales</taxon>
        <taxon>Peptostreptococcaceae</taxon>
        <taxon>Peptostreptococcus</taxon>
    </lineage>
</organism>
<evidence type="ECO:0000313" key="5">
    <source>
        <dbReference type="Proteomes" id="UP000255101"/>
    </source>
</evidence>
<dbReference type="InterPro" id="IPR050270">
    <property type="entry name" value="DegV_domain_contain"/>
</dbReference>
<reference evidence="3 5" key="2">
    <citation type="submission" date="2018-06" db="EMBL/GenBank/DDBJ databases">
        <authorList>
            <consortium name="Pathogen Informatics"/>
            <person name="Doyle S."/>
        </authorList>
    </citation>
    <scope>NUCLEOTIDE SEQUENCE [LARGE SCALE GENOMIC DNA]</scope>
    <source>
        <strain evidence="3 5">NCTC11460</strain>
    </source>
</reference>
<dbReference type="NCBIfam" id="TIGR00762">
    <property type="entry name" value="DegV"/>
    <property type="match status" value="1"/>
</dbReference>
<sequence>MNKIKIVCDSLSDVTDQQIEKYDIEFIPLNIIIGDNEYKDRQDISIDNFYSIIRNDKVIPKTSQATYADFYRVFEKYTQEGYDILYISVSPNATGTYQSAVLASQEFEGHNIKIIDSNSLCYGIGYQVLMACELREDGKSLDEIVDYIESIKNRVYATFFCDDLEYLSKGGRISGTKAMIGSVLGIKPICVVKDGLVENVAVARGKKNIAHKLIETAKENGVTDFKQQRIFIGYSDDIKERDRLVEVLTKDFGAQHIEYFRIGCGIGTHGGPGTTGFICLKG</sequence>
<dbReference type="InterPro" id="IPR043168">
    <property type="entry name" value="DegV_C"/>
</dbReference>
<dbReference type="PATRIC" id="fig|1261.3.peg.1712"/>
<dbReference type="PANTHER" id="PTHR33434">
    <property type="entry name" value="DEGV DOMAIN-CONTAINING PROTEIN DR_1986-RELATED"/>
    <property type="match status" value="1"/>
</dbReference>
<dbReference type="Gene3D" id="3.30.1180.10">
    <property type="match status" value="1"/>
</dbReference>
<dbReference type="Proteomes" id="UP000070326">
    <property type="component" value="Unassembled WGS sequence"/>
</dbReference>
<dbReference type="GO" id="GO:0008289">
    <property type="term" value="F:lipid binding"/>
    <property type="evidence" value="ECO:0007669"/>
    <property type="project" value="UniProtKB-KW"/>
</dbReference>
<dbReference type="RefSeq" id="WP_002843183.1">
    <property type="nucleotide sequence ID" value="NZ_CAMPYD010000006.1"/>
</dbReference>
<dbReference type="InterPro" id="IPR003797">
    <property type="entry name" value="DegV"/>
</dbReference>
<dbReference type="PANTHER" id="PTHR33434:SF2">
    <property type="entry name" value="FATTY ACID-BINDING PROTEIN TM_1468"/>
    <property type="match status" value="1"/>
</dbReference>
<dbReference type="eggNOG" id="COG1307">
    <property type="taxonomic scope" value="Bacteria"/>
</dbReference>
<dbReference type="AlphaFoldDB" id="A0A135YVM5"/>
<accession>A0A135YVM5</accession>
<proteinExistence type="predicted"/>